<dbReference type="Pfam" id="PF00394">
    <property type="entry name" value="Cu-oxidase"/>
    <property type="match status" value="1"/>
</dbReference>
<keyword evidence="13" id="KW-0408">Iron</keyword>
<keyword evidence="9 19" id="KW-0732">Signal</keyword>
<evidence type="ECO:0000256" key="4">
    <source>
        <dbReference type="ARBA" id="ARBA00022448"/>
    </source>
</evidence>
<keyword evidence="7 18" id="KW-0812">Transmembrane</keyword>
<evidence type="ECO:0000256" key="18">
    <source>
        <dbReference type="SAM" id="Phobius"/>
    </source>
</evidence>
<accession>A0A8H6BYF2</accession>
<dbReference type="CDD" id="cd13851">
    <property type="entry name" value="CuRO_1_Fet3p"/>
    <property type="match status" value="1"/>
</dbReference>
<dbReference type="EMBL" id="JABWAD010000049">
    <property type="protein sequence ID" value="KAF6068992.1"/>
    <property type="molecule type" value="Genomic_DNA"/>
</dbReference>
<dbReference type="InterPro" id="IPR002355">
    <property type="entry name" value="Cu_oxidase_Cu_BS"/>
</dbReference>
<dbReference type="PROSITE" id="PS00079">
    <property type="entry name" value="MULTICOPPER_OXIDASE1"/>
    <property type="match status" value="2"/>
</dbReference>
<dbReference type="PANTHER" id="PTHR11709:SF361">
    <property type="entry name" value="IRON TRANSPORT MULTICOPPER OXIDASE FET3"/>
    <property type="match status" value="1"/>
</dbReference>
<dbReference type="InterPro" id="IPR001117">
    <property type="entry name" value="Cu-oxidase_2nd"/>
</dbReference>
<evidence type="ECO:0000313" key="24">
    <source>
        <dbReference type="Proteomes" id="UP000536275"/>
    </source>
</evidence>
<evidence type="ECO:0000313" key="23">
    <source>
        <dbReference type="EMBL" id="KAF6068992.1"/>
    </source>
</evidence>
<keyword evidence="10" id="KW-0677">Repeat</keyword>
<dbReference type="PANTHER" id="PTHR11709">
    <property type="entry name" value="MULTI-COPPER OXIDASE"/>
    <property type="match status" value="1"/>
</dbReference>
<dbReference type="GO" id="GO:0005886">
    <property type="term" value="C:plasma membrane"/>
    <property type="evidence" value="ECO:0007669"/>
    <property type="project" value="UniProtKB-SubCell"/>
</dbReference>
<evidence type="ECO:0000256" key="7">
    <source>
        <dbReference type="ARBA" id="ARBA00022692"/>
    </source>
</evidence>
<keyword evidence="4" id="KW-0813">Transport</keyword>
<dbReference type="FunFam" id="2.60.40.420:FF:000025">
    <property type="entry name" value="FET5p Multicopper oxidase"/>
    <property type="match status" value="1"/>
</dbReference>
<evidence type="ECO:0000259" key="20">
    <source>
        <dbReference type="Pfam" id="PF00394"/>
    </source>
</evidence>
<comment type="cofactor">
    <cofactor evidence="1">
        <name>Cu cation</name>
        <dbReference type="ChEBI" id="CHEBI:23378"/>
    </cofactor>
</comment>
<evidence type="ECO:0000256" key="16">
    <source>
        <dbReference type="ARBA" id="ARBA00023136"/>
    </source>
</evidence>
<evidence type="ECO:0000256" key="3">
    <source>
        <dbReference type="ARBA" id="ARBA00010609"/>
    </source>
</evidence>
<evidence type="ECO:0000256" key="12">
    <source>
        <dbReference type="ARBA" id="ARBA00023002"/>
    </source>
</evidence>
<evidence type="ECO:0000256" key="13">
    <source>
        <dbReference type="ARBA" id="ARBA00023004"/>
    </source>
</evidence>
<comment type="similarity">
    <text evidence="3">Belongs to the multicopper oxidase family.</text>
</comment>
<comment type="subcellular location">
    <subcellularLocation>
        <location evidence="2">Cell membrane</location>
        <topology evidence="2">Single-pass membrane protein</topology>
    </subcellularLocation>
</comment>
<keyword evidence="5" id="KW-1003">Cell membrane</keyword>
<dbReference type="Pfam" id="PF07732">
    <property type="entry name" value="Cu-oxidase_3"/>
    <property type="match status" value="1"/>
</dbReference>
<evidence type="ECO:0000256" key="19">
    <source>
        <dbReference type="SAM" id="SignalP"/>
    </source>
</evidence>
<dbReference type="PROSITE" id="PS00080">
    <property type="entry name" value="MULTICOPPER_OXIDASE2"/>
    <property type="match status" value="1"/>
</dbReference>
<keyword evidence="15" id="KW-0406">Ion transport</keyword>
<protein>
    <submittedName>
        <fullName evidence="23">Multicopper oxidase family protein</fullName>
    </submittedName>
</protein>
<dbReference type="InterPro" id="IPR011706">
    <property type="entry name" value="Cu-oxidase_C"/>
</dbReference>
<organism evidence="23 24">
    <name type="scientific">Candida albicans</name>
    <name type="common">Yeast</name>
    <dbReference type="NCBI Taxonomy" id="5476"/>
    <lineage>
        <taxon>Eukaryota</taxon>
        <taxon>Fungi</taxon>
        <taxon>Dikarya</taxon>
        <taxon>Ascomycota</taxon>
        <taxon>Saccharomycotina</taxon>
        <taxon>Pichiomycetes</taxon>
        <taxon>Debaryomycetaceae</taxon>
        <taxon>Candida/Lodderomyces clade</taxon>
        <taxon>Candida</taxon>
    </lineage>
</organism>
<dbReference type="GO" id="GO:0010106">
    <property type="term" value="P:cellular response to iron ion starvation"/>
    <property type="evidence" value="ECO:0007669"/>
    <property type="project" value="TreeGrafter"/>
</dbReference>
<evidence type="ECO:0000256" key="8">
    <source>
        <dbReference type="ARBA" id="ARBA00022723"/>
    </source>
</evidence>
<dbReference type="FunFam" id="2.60.40.420:FF:000022">
    <property type="entry name" value="FET5p Multicopper oxidase"/>
    <property type="match status" value="1"/>
</dbReference>
<feature type="domain" description="Plastocyanin-like" evidence="21">
    <location>
        <begin position="375"/>
        <end position="516"/>
    </location>
</feature>
<feature type="transmembrane region" description="Helical" evidence="18">
    <location>
        <begin position="573"/>
        <end position="592"/>
    </location>
</feature>
<keyword evidence="6" id="KW-0410">Iron transport</keyword>
<dbReference type="InterPro" id="IPR011707">
    <property type="entry name" value="Cu-oxidase-like_N"/>
</dbReference>
<keyword evidence="11 18" id="KW-1133">Transmembrane helix</keyword>
<evidence type="ECO:0000259" key="22">
    <source>
        <dbReference type="Pfam" id="PF07732"/>
    </source>
</evidence>
<evidence type="ECO:0000256" key="14">
    <source>
        <dbReference type="ARBA" id="ARBA00023008"/>
    </source>
</evidence>
<proteinExistence type="inferred from homology"/>
<dbReference type="InterPro" id="IPR045087">
    <property type="entry name" value="Cu-oxidase_fam"/>
</dbReference>
<evidence type="ECO:0000256" key="5">
    <source>
        <dbReference type="ARBA" id="ARBA00022475"/>
    </source>
</evidence>
<feature type="signal peptide" evidence="19">
    <location>
        <begin position="1"/>
        <end position="18"/>
    </location>
</feature>
<feature type="chain" id="PRO_5034906495" evidence="19">
    <location>
        <begin position="19"/>
        <end position="620"/>
    </location>
</feature>
<reference evidence="23 24" key="1">
    <citation type="submission" date="2020-03" db="EMBL/GenBank/DDBJ databases">
        <title>FDA dAtabase for Regulatory Grade micrObial Sequences (FDA-ARGOS): Supporting development and validation of Infectious Disease Dx tests.</title>
        <authorList>
            <person name="Campos J."/>
            <person name="Goldberg B."/>
            <person name="Tallon L."/>
            <person name="Sadzewicz L."/>
            <person name="Vavikolanu K."/>
            <person name="Mehta A."/>
            <person name="Aluvathingal J."/>
            <person name="Nadendla S."/>
            <person name="Nandy P."/>
            <person name="Geyer C."/>
            <person name="Yan Y."/>
            <person name="Sichtig H."/>
        </authorList>
    </citation>
    <scope>NUCLEOTIDE SEQUENCE [LARGE SCALE GENOMIC DNA]</scope>
    <source>
        <strain evidence="23 24">FDAARGOS_656</strain>
    </source>
</reference>
<dbReference type="FunFam" id="2.60.40.420:FF:000024">
    <property type="entry name" value="FET5p Multicopper oxidase"/>
    <property type="match status" value="1"/>
</dbReference>
<dbReference type="GO" id="GO:0033215">
    <property type="term" value="P:reductive iron assimilation"/>
    <property type="evidence" value="ECO:0007669"/>
    <property type="project" value="TreeGrafter"/>
</dbReference>
<dbReference type="InterPro" id="IPR033138">
    <property type="entry name" value="Cu_oxidase_CS"/>
</dbReference>
<evidence type="ECO:0000256" key="9">
    <source>
        <dbReference type="ARBA" id="ARBA00022729"/>
    </source>
</evidence>
<dbReference type="CDD" id="cd13899">
    <property type="entry name" value="CuRO_3_Fet3p"/>
    <property type="match status" value="1"/>
</dbReference>
<evidence type="ECO:0000256" key="15">
    <source>
        <dbReference type="ARBA" id="ARBA00023065"/>
    </source>
</evidence>
<gene>
    <name evidence="23" type="ORF">FOB64_003629</name>
</gene>
<keyword evidence="16 18" id="KW-0472">Membrane</keyword>
<evidence type="ECO:0000256" key="10">
    <source>
        <dbReference type="ARBA" id="ARBA00022737"/>
    </source>
</evidence>
<keyword evidence="14" id="KW-0186">Copper</keyword>
<evidence type="ECO:0000256" key="6">
    <source>
        <dbReference type="ARBA" id="ARBA00022496"/>
    </source>
</evidence>
<dbReference type="GO" id="GO:0005507">
    <property type="term" value="F:copper ion binding"/>
    <property type="evidence" value="ECO:0007669"/>
    <property type="project" value="InterPro"/>
</dbReference>
<evidence type="ECO:0000256" key="11">
    <source>
        <dbReference type="ARBA" id="ARBA00022989"/>
    </source>
</evidence>
<feature type="domain" description="Plastocyanin-like" evidence="20">
    <location>
        <begin position="160"/>
        <end position="282"/>
    </location>
</feature>
<keyword evidence="8" id="KW-0479">Metal-binding</keyword>
<evidence type="ECO:0000256" key="17">
    <source>
        <dbReference type="ARBA" id="ARBA00023180"/>
    </source>
</evidence>
<dbReference type="AlphaFoldDB" id="A0A8H6BYF2"/>
<dbReference type="SUPFAM" id="SSF49503">
    <property type="entry name" value="Cupredoxins"/>
    <property type="match status" value="3"/>
</dbReference>
<keyword evidence="12" id="KW-0560">Oxidoreductase</keyword>
<dbReference type="Gene3D" id="2.60.40.420">
    <property type="entry name" value="Cupredoxins - blue copper proteins"/>
    <property type="match status" value="3"/>
</dbReference>
<dbReference type="Proteomes" id="UP000536275">
    <property type="component" value="Unassembled WGS sequence"/>
</dbReference>
<dbReference type="InterPro" id="IPR008972">
    <property type="entry name" value="Cupredoxin"/>
</dbReference>
<evidence type="ECO:0000256" key="2">
    <source>
        <dbReference type="ARBA" id="ARBA00004162"/>
    </source>
</evidence>
<dbReference type="GO" id="GO:0004322">
    <property type="term" value="F:ferroxidase activity"/>
    <property type="evidence" value="ECO:0007669"/>
    <property type="project" value="TreeGrafter"/>
</dbReference>
<dbReference type="CDD" id="cd13877">
    <property type="entry name" value="CuRO_2_Fet3p_like"/>
    <property type="match status" value="1"/>
</dbReference>
<keyword evidence="17" id="KW-0325">Glycoprotein</keyword>
<sequence length="620" mass="70949">MIFNQFILWLISIPLILASGTIHRFDWNVSYVMANPDGIYPRRMIGINNQWPNPTIRIKKNDRVIINLTNELPDKNVSLHFHGLFQRGYNDQDGPAFVTQCPISPGVTFTYDFNVTDQSGTYWYHSHMGSQYGDGLRGLFIIEYDNNDEYNKEFPYEYDEDVTLSVGDHYHLESPEIVKNFMTRFNPTGAEPIPQNGLFNETKNVTWQVNPDTTYLLRIVNMGLFTSHYVYIEDHTFTIVEVDGVVVEPYETDSLYVAVAQRYVVLMKTKKSTDKNFRFVNVLDQDMLDFLPSDLQIVSTNWIVYDKSLELPPALPFNQFHKTIKSLVGFDDFDLRPLRKVNLLDEPDYTIQVNLTMEVLGDGVTYAMFNGKTFRPPKVPSLYTVLSTHGNTNLTTNELIYGTNTNSFVLQGDEVVEIILNNMDPGKHPFHLHGHNFQVISRFDTDDEDNQLVFDPTNETYTNYPEFPMVRDTVEVGPNGFIVLRFKADNPGVWFFHCHVDWHLEQGLAILLVEDPLELLSSNTTIPQNHIDACNAIGMPIKGNAAGNNIDLLDLHGENIQPNPLPAGFTNKGYLAITCCTLIAIYGLWSIYNYGMEDISKDNAEDVIEKLYKILDDYDK</sequence>
<evidence type="ECO:0000259" key="21">
    <source>
        <dbReference type="Pfam" id="PF07731"/>
    </source>
</evidence>
<comment type="caution">
    <text evidence="23">The sequence shown here is derived from an EMBL/GenBank/DDBJ whole genome shotgun (WGS) entry which is preliminary data.</text>
</comment>
<evidence type="ECO:0000256" key="1">
    <source>
        <dbReference type="ARBA" id="ARBA00001935"/>
    </source>
</evidence>
<dbReference type="Pfam" id="PF07731">
    <property type="entry name" value="Cu-oxidase_2"/>
    <property type="match status" value="1"/>
</dbReference>
<feature type="domain" description="Plastocyanin-like" evidence="22">
    <location>
        <begin position="29"/>
        <end position="145"/>
    </location>
</feature>
<name>A0A8H6BYF2_CANAX</name>
<dbReference type="InterPro" id="IPR044130">
    <property type="entry name" value="CuRO_2_Fet3-like"/>
</dbReference>